<sequence length="74" mass="8042">MVEKSGSNIPGPDLYVWPLVAGKMATEMAIMASVSFARIVQIAAQSADTALGKYIELAEQEMQKAQRKESVKVE</sequence>
<accession>A0A075MTL7</accession>
<dbReference type="RefSeq" id="WP_148701092.1">
    <property type="nucleotide sequence ID" value="NZ_CP007174.1"/>
</dbReference>
<dbReference type="GeneID" id="41598190"/>
<evidence type="ECO:0000313" key="2">
    <source>
        <dbReference type="Proteomes" id="UP000028194"/>
    </source>
</evidence>
<organism evidence="1 2">
    <name type="scientific">Candidatus Nitrososphaera evergladensis SR1</name>
    <dbReference type="NCBI Taxonomy" id="1459636"/>
    <lineage>
        <taxon>Archaea</taxon>
        <taxon>Nitrososphaerota</taxon>
        <taxon>Nitrososphaeria</taxon>
        <taxon>Nitrososphaerales</taxon>
        <taxon>Nitrososphaeraceae</taxon>
        <taxon>Nitrososphaera</taxon>
    </lineage>
</organism>
<dbReference type="OrthoDB" id="10975at2157"/>
<evidence type="ECO:0000313" key="1">
    <source>
        <dbReference type="EMBL" id="AIF84535.1"/>
    </source>
</evidence>
<dbReference type="AlphaFoldDB" id="A0A075MTL7"/>
<keyword evidence="2" id="KW-1185">Reference proteome</keyword>
<protein>
    <submittedName>
        <fullName evidence="1">Uncharacterized protein</fullName>
    </submittedName>
</protein>
<dbReference type="EMBL" id="CP007174">
    <property type="protein sequence ID" value="AIF84535.1"/>
    <property type="molecule type" value="Genomic_DNA"/>
</dbReference>
<proteinExistence type="predicted"/>
<dbReference type="KEGG" id="nev:NTE_02486"/>
<gene>
    <name evidence="1" type="ORF">NTE_02486</name>
</gene>
<reference evidence="1 2" key="1">
    <citation type="journal article" date="2014" name="PLoS ONE">
        <title>Genome Sequence of Candidatus Nitrososphaera evergladensis from Group I.1b Enriched from Everglades Soil Reveals Novel Genomic Features of the Ammonia-Oxidizing Archaea.</title>
        <authorList>
            <person name="Zhalnina K.V."/>
            <person name="Dias R."/>
            <person name="Leonard M.T."/>
            <person name="Dorr de Quadros P."/>
            <person name="Camargo F.A."/>
            <person name="Drew J.C."/>
            <person name="Farmerie W.G."/>
            <person name="Daroub S.H."/>
            <person name="Triplett E.W."/>
        </authorList>
    </citation>
    <scope>NUCLEOTIDE SEQUENCE [LARGE SCALE GENOMIC DNA]</scope>
    <source>
        <strain evidence="1 2">SR1</strain>
    </source>
</reference>
<dbReference type="HOGENOM" id="CLU_2679063_0_0_2"/>
<name>A0A075MTL7_9ARCH</name>
<dbReference type="Proteomes" id="UP000028194">
    <property type="component" value="Chromosome"/>
</dbReference>